<dbReference type="EMBL" id="SNRW01002579">
    <property type="protein sequence ID" value="KAA6392326.1"/>
    <property type="molecule type" value="Genomic_DNA"/>
</dbReference>
<protein>
    <submittedName>
        <fullName evidence="1">Uncharacterized protein</fullName>
    </submittedName>
</protein>
<reference evidence="1 2" key="1">
    <citation type="submission" date="2019-03" db="EMBL/GenBank/DDBJ databases">
        <title>Single cell metagenomics reveals metabolic interactions within the superorganism composed of flagellate Streblomastix strix and complex community of Bacteroidetes bacteria on its surface.</title>
        <authorList>
            <person name="Treitli S.C."/>
            <person name="Kolisko M."/>
            <person name="Husnik F."/>
            <person name="Keeling P."/>
            <person name="Hampl V."/>
        </authorList>
    </citation>
    <scope>NUCLEOTIDE SEQUENCE [LARGE SCALE GENOMIC DNA]</scope>
    <source>
        <strain evidence="1">ST1C</strain>
    </source>
</reference>
<evidence type="ECO:0000313" key="1">
    <source>
        <dbReference type="EMBL" id="KAA6392326.1"/>
    </source>
</evidence>
<dbReference type="AlphaFoldDB" id="A0A5J4WCD8"/>
<dbReference type="Proteomes" id="UP000324800">
    <property type="component" value="Unassembled WGS sequence"/>
</dbReference>
<proteinExistence type="predicted"/>
<accession>A0A5J4WCD8</accession>
<sequence length="341" mass="39052">MNVNNRLITTGLGSYTDLREPNKVNITQLLKRERDRNDRQQDARSGNLDTIRQYNNGSFYCEMKSEGVRDIQNKTGKLNSTTDSLSKLCRSGDYTPKQAIIQIICMIWNYMLQIDIFATQENSEDGIENERQGSQASTRQCERLPSGPVADVWRDLLMRYLERITIEEMMKKDAEVIITEVIAIHTRQNNSVSSVKSHKVMTASLLMSVCFFSPNEIAEIRLKFSNDDKTENQASLRLAPKQANAIETYEVYETDNEKLSTKLAIYEWIDRLKKQFPKVISLQLTKILRELKIIGASVYSIRHSATTELANNTISSHLKQEPMTQLGDKQAIQAKIMKDQT</sequence>
<organism evidence="1 2">
    <name type="scientific">Streblomastix strix</name>
    <dbReference type="NCBI Taxonomy" id="222440"/>
    <lineage>
        <taxon>Eukaryota</taxon>
        <taxon>Metamonada</taxon>
        <taxon>Preaxostyla</taxon>
        <taxon>Oxymonadida</taxon>
        <taxon>Streblomastigidae</taxon>
        <taxon>Streblomastix</taxon>
    </lineage>
</organism>
<name>A0A5J4WCD8_9EUKA</name>
<evidence type="ECO:0000313" key="2">
    <source>
        <dbReference type="Proteomes" id="UP000324800"/>
    </source>
</evidence>
<gene>
    <name evidence="1" type="ORF">EZS28_012147</name>
</gene>
<comment type="caution">
    <text evidence="1">The sequence shown here is derived from an EMBL/GenBank/DDBJ whole genome shotgun (WGS) entry which is preliminary data.</text>
</comment>